<protein>
    <submittedName>
        <fullName evidence="2">Mannose-1-phosphate guanylyltransferase</fullName>
        <ecNumber evidence="2">2.7.7.13</ecNumber>
    </submittedName>
</protein>
<dbReference type="SUPFAM" id="SSF53448">
    <property type="entry name" value="Nucleotide-diphospho-sugar transferases"/>
    <property type="match status" value="1"/>
</dbReference>
<accession>E0IFM4</accession>
<dbReference type="SUPFAM" id="SSF159283">
    <property type="entry name" value="Guanosine diphospho-D-mannose pyrophosphorylase/mannose-6-phosphate isomerase linker domain"/>
    <property type="match status" value="1"/>
</dbReference>
<dbReference type="GO" id="GO:0009298">
    <property type="term" value="P:GDP-mannose biosynthetic process"/>
    <property type="evidence" value="ECO:0007669"/>
    <property type="project" value="TreeGrafter"/>
</dbReference>
<keyword evidence="2" id="KW-0808">Transferase</keyword>
<dbReference type="InterPro" id="IPR051161">
    <property type="entry name" value="Mannose-6P_isomerase_type2"/>
</dbReference>
<dbReference type="PANTHER" id="PTHR46390:SF1">
    <property type="entry name" value="MANNOSE-1-PHOSPHATE GUANYLYLTRANSFERASE"/>
    <property type="match status" value="1"/>
</dbReference>
<keyword evidence="3" id="KW-1185">Reference proteome</keyword>
<dbReference type="RefSeq" id="WP_006040467.1">
    <property type="nucleotide sequence ID" value="NZ_AEDD01000014.1"/>
</dbReference>
<proteinExistence type="predicted"/>
<evidence type="ECO:0000313" key="2">
    <source>
        <dbReference type="EMBL" id="EFM08690.1"/>
    </source>
</evidence>
<dbReference type="InterPro" id="IPR029044">
    <property type="entry name" value="Nucleotide-diphossugar_trans"/>
</dbReference>
<dbReference type="Proteomes" id="UP000005387">
    <property type="component" value="Unassembled WGS sequence"/>
</dbReference>
<dbReference type="Pfam" id="PF00483">
    <property type="entry name" value="NTP_transferase"/>
    <property type="match status" value="1"/>
</dbReference>
<evidence type="ECO:0000259" key="1">
    <source>
        <dbReference type="Pfam" id="PF00483"/>
    </source>
</evidence>
<reference evidence="2 3" key="1">
    <citation type="submission" date="2010-07" db="EMBL/GenBank/DDBJ databases">
        <title>The draft genome of Paenibacillus curdlanolyticus YK9.</title>
        <authorList>
            <consortium name="US DOE Joint Genome Institute (JGI-PGF)"/>
            <person name="Lucas S."/>
            <person name="Copeland A."/>
            <person name="Lapidus A."/>
            <person name="Cheng J.-F."/>
            <person name="Bruce D."/>
            <person name="Goodwin L."/>
            <person name="Pitluck S."/>
            <person name="Land M.L."/>
            <person name="Hauser L."/>
            <person name="Chang Y.-J."/>
            <person name="Jeffries C."/>
            <person name="Anderson I.J."/>
            <person name="Johnson E."/>
            <person name="Loganathan U."/>
            <person name="Mulhopadhyay B."/>
            <person name="Kyrpides N."/>
            <person name="Woyke T.J."/>
        </authorList>
    </citation>
    <scope>NUCLEOTIDE SEQUENCE [LARGE SCALE GENOMIC DNA]</scope>
    <source>
        <strain evidence="2 3">YK9</strain>
    </source>
</reference>
<dbReference type="InterPro" id="IPR005835">
    <property type="entry name" value="NTP_transferase_dom"/>
</dbReference>
<name>E0IFM4_9BACL</name>
<keyword evidence="2" id="KW-0548">Nucleotidyltransferase</keyword>
<feature type="domain" description="Nucleotidyl transferase" evidence="1">
    <location>
        <begin position="1"/>
        <end position="282"/>
    </location>
</feature>
<dbReference type="OrthoDB" id="9806359at2"/>
<sequence length="349" mass="39073">MAGGKGTRFWPRSVQAIPKQFLSFGSGPTLIQQTYDRFRQLAAADQLFVVAPLAYMPLVYEQLPALLPEQAFIEPEQKDTAACMAYVAHRMLLRGDDRPIVFVPADQWIADEARFLEAIRHAAEAARTPRAIATLGITPTRPETGYGYIELALEEDSADDDAQSAHEAASDLLASRPARRVARFLEKPDAHKAVELLQQTHVYWNSGIFVWKPSSIAYHMAHAVPELWRQLSQFPDDIAAAYAEMPKLSIDYAVMEKASEIRCVPVDCGWDDIGTWAAFRRHFPMDAHGNVTQGSVHLYESEGNTVYSETETLLIGVQDLIVVSTPFGLLVCHRSEEPRLKHWLTTIAR</sequence>
<dbReference type="InterPro" id="IPR049577">
    <property type="entry name" value="GMPP_N"/>
</dbReference>
<dbReference type="EMBL" id="AEDD01000014">
    <property type="protein sequence ID" value="EFM08690.1"/>
    <property type="molecule type" value="Genomic_DNA"/>
</dbReference>
<dbReference type="PANTHER" id="PTHR46390">
    <property type="entry name" value="MANNOSE-1-PHOSPHATE GUANYLYLTRANSFERASE"/>
    <property type="match status" value="1"/>
</dbReference>
<dbReference type="AlphaFoldDB" id="E0IFM4"/>
<dbReference type="EC" id="2.7.7.13" evidence="2"/>
<organism evidence="2 3">
    <name type="scientific">Paenibacillus curdlanolyticus YK9</name>
    <dbReference type="NCBI Taxonomy" id="717606"/>
    <lineage>
        <taxon>Bacteria</taxon>
        <taxon>Bacillati</taxon>
        <taxon>Bacillota</taxon>
        <taxon>Bacilli</taxon>
        <taxon>Bacillales</taxon>
        <taxon>Paenibacillaceae</taxon>
        <taxon>Paenibacillus</taxon>
    </lineage>
</organism>
<gene>
    <name evidence="2" type="ORF">PaecuDRAFT_4484</name>
</gene>
<dbReference type="CDD" id="cd02509">
    <property type="entry name" value="GDP-M1P_Guanylyltransferase"/>
    <property type="match status" value="1"/>
</dbReference>
<dbReference type="STRING" id="717606.PaecuDRAFT_4484"/>
<dbReference type="Gene3D" id="3.90.550.10">
    <property type="entry name" value="Spore Coat Polysaccharide Biosynthesis Protein SpsA, Chain A"/>
    <property type="match status" value="1"/>
</dbReference>
<dbReference type="eggNOG" id="COG0836">
    <property type="taxonomic scope" value="Bacteria"/>
</dbReference>
<evidence type="ECO:0000313" key="3">
    <source>
        <dbReference type="Proteomes" id="UP000005387"/>
    </source>
</evidence>
<dbReference type="GO" id="GO:0004475">
    <property type="term" value="F:mannose-1-phosphate guanylyltransferase (GTP) activity"/>
    <property type="evidence" value="ECO:0007669"/>
    <property type="project" value="UniProtKB-EC"/>
</dbReference>